<dbReference type="EMBL" id="DRUC01000114">
    <property type="protein sequence ID" value="HHF48948.1"/>
    <property type="molecule type" value="Genomic_DNA"/>
</dbReference>
<dbReference type="InterPro" id="IPR009006">
    <property type="entry name" value="Ala_racemase/Decarboxylase_C"/>
</dbReference>
<evidence type="ECO:0000256" key="4">
    <source>
        <dbReference type="ARBA" id="ARBA00022898"/>
    </source>
</evidence>
<feature type="binding site" evidence="11">
    <location>
        <position position="368"/>
    </location>
    <ligand>
        <name>substrate</name>
    </ligand>
</feature>
<dbReference type="PROSITE" id="PS00879">
    <property type="entry name" value="ODR_DC_2_2"/>
    <property type="match status" value="1"/>
</dbReference>
<evidence type="ECO:0000256" key="6">
    <source>
        <dbReference type="ARBA" id="ARBA00023239"/>
    </source>
</evidence>
<comment type="pathway">
    <text evidence="8 11 13">Amino-acid biosynthesis; L-lysine biosynthesis via DAP pathway; L-lysine from DL-2,6-diaminopimelate: step 1/1.</text>
</comment>
<comment type="catalytic activity">
    <reaction evidence="7 11 13">
        <text>meso-2,6-diaminopimelate + H(+) = L-lysine + CO2</text>
        <dbReference type="Rhea" id="RHEA:15101"/>
        <dbReference type="ChEBI" id="CHEBI:15378"/>
        <dbReference type="ChEBI" id="CHEBI:16526"/>
        <dbReference type="ChEBI" id="CHEBI:32551"/>
        <dbReference type="ChEBI" id="CHEBI:57791"/>
        <dbReference type="EC" id="4.1.1.20"/>
    </reaction>
</comment>
<feature type="binding site" evidence="11">
    <location>
        <position position="368"/>
    </location>
    <ligand>
        <name>pyridoxal 5'-phosphate</name>
        <dbReference type="ChEBI" id="CHEBI:597326"/>
    </ligand>
</feature>
<evidence type="ECO:0000256" key="5">
    <source>
        <dbReference type="ARBA" id="ARBA00023154"/>
    </source>
</evidence>
<feature type="binding site" evidence="11">
    <location>
        <position position="340"/>
    </location>
    <ligand>
        <name>substrate</name>
    </ligand>
</feature>
<dbReference type="EC" id="4.1.1.20" evidence="10 11"/>
<dbReference type="FunFam" id="2.40.37.10:FF:000003">
    <property type="entry name" value="Diaminopimelate decarboxylase"/>
    <property type="match status" value="1"/>
</dbReference>
<evidence type="ECO:0000256" key="1">
    <source>
        <dbReference type="ARBA" id="ARBA00001933"/>
    </source>
</evidence>
<feature type="active site" description="Proton donor" evidence="12">
    <location>
        <position position="339"/>
    </location>
</feature>
<name>A0A7C4S543_9EURY</name>
<dbReference type="PROSITE" id="PS00878">
    <property type="entry name" value="ODR_DC_2_1"/>
    <property type="match status" value="1"/>
</dbReference>
<evidence type="ECO:0000256" key="13">
    <source>
        <dbReference type="RuleBase" id="RU003738"/>
    </source>
</evidence>
<feature type="binding site" evidence="11">
    <location>
        <position position="231"/>
    </location>
    <ligand>
        <name>pyridoxal 5'-phosphate</name>
        <dbReference type="ChEBI" id="CHEBI:597326"/>
    </ligand>
</feature>
<dbReference type="InterPro" id="IPR029066">
    <property type="entry name" value="PLP-binding_barrel"/>
</dbReference>
<dbReference type="HAMAP" id="MF_02120">
    <property type="entry name" value="LysA"/>
    <property type="match status" value="1"/>
</dbReference>
<evidence type="ECO:0000256" key="12">
    <source>
        <dbReference type="PIRSR" id="PIRSR600183-50"/>
    </source>
</evidence>
<comment type="function">
    <text evidence="11">Specifically catalyzes the decarboxylation of meso-diaminopimelate (meso-DAP) to L-lysine.</text>
</comment>
<keyword evidence="6 11" id="KW-0456">Lyase</keyword>
<feature type="domain" description="Orn/DAP/Arg decarboxylase 2 N-terminal" evidence="14">
    <location>
        <begin position="35"/>
        <end position="277"/>
    </location>
</feature>
<keyword evidence="3 11" id="KW-0210">Decarboxylase</keyword>
<keyword evidence="5 11" id="KW-0457">Lysine biosynthesis</keyword>
<evidence type="ECO:0000313" key="15">
    <source>
        <dbReference type="EMBL" id="HGE65776.1"/>
    </source>
</evidence>
<proteinExistence type="inferred from homology"/>
<dbReference type="NCBIfam" id="TIGR01048">
    <property type="entry name" value="lysA"/>
    <property type="match status" value="1"/>
</dbReference>
<reference evidence="16" key="1">
    <citation type="journal article" date="2020" name="mSystems">
        <title>Genome- and Community-Level Interaction Insights into Carbon Utilization and Element Cycling Functions of Hydrothermarchaeota in Hydrothermal Sediment.</title>
        <authorList>
            <person name="Zhou Z."/>
            <person name="Liu Y."/>
            <person name="Xu W."/>
            <person name="Pan J."/>
            <person name="Luo Z.H."/>
            <person name="Li M."/>
        </authorList>
    </citation>
    <scope>NUCLEOTIDE SEQUENCE [LARGE SCALE GENOMIC DNA]</scope>
    <source>
        <strain evidence="17">SpSt-10</strain>
        <strain evidence="16">SpSt-62</strain>
        <strain evidence="15">SpSt-97</strain>
    </source>
</reference>
<dbReference type="PRINTS" id="PR01181">
    <property type="entry name" value="DAPDCRBXLASE"/>
</dbReference>
<evidence type="ECO:0000256" key="9">
    <source>
        <dbReference type="ARBA" id="ARBA00060983"/>
    </source>
</evidence>
<comment type="similarity">
    <text evidence="9 11">Belongs to the Orn/Lys/Arg decarboxylase class-II family. LysA subfamily.</text>
</comment>
<comment type="cofactor">
    <cofactor evidence="1 11 12 13">
        <name>pyridoxal 5'-phosphate</name>
        <dbReference type="ChEBI" id="CHEBI:597326"/>
    </cofactor>
</comment>
<organism evidence="16">
    <name type="scientific">Geoglobus ahangari</name>
    <dbReference type="NCBI Taxonomy" id="113653"/>
    <lineage>
        <taxon>Archaea</taxon>
        <taxon>Methanobacteriati</taxon>
        <taxon>Methanobacteriota</taxon>
        <taxon>Archaeoglobi</taxon>
        <taxon>Archaeoglobales</taxon>
        <taxon>Archaeoglobaceae</taxon>
        <taxon>Geoglobus</taxon>
    </lineage>
</organism>
<evidence type="ECO:0000256" key="7">
    <source>
        <dbReference type="ARBA" id="ARBA00050464"/>
    </source>
</evidence>
<dbReference type="GO" id="GO:0009089">
    <property type="term" value="P:lysine biosynthetic process via diaminopimelate"/>
    <property type="evidence" value="ECO:0007669"/>
    <property type="project" value="UniProtKB-UniRule"/>
</dbReference>
<feature type="modified residue" description="N6-(pyridoxal phosphate)lysine" evidence="11 12">
    <location>
        <position position="56"/>
    </location>
</feature>
<sequence>MFSSKNGILHIEEVDFRKIVEKTGTPVYVTSKRILEENINAFKQHFGWCRILYAVKANNNLTLMKILSNAGFGADVFSAGELYLALLAGFDRDYILFNGNSKSDEEIEAGIEAGVKFSVDSFDELYTISEIAKSPVKIAFRVNPDISPETHPKIATGLKTSKFGIPSEEIIDAYKQAVDLPNIHPVGIHCHIGSQITDTAPFVEELEKMFEIAVKVEKLGIKLEFLDMGGGFGIDYEGGQTDIKKFADALKSVYLKGLEKLRAKPELWIEPGRSLVANTTVLITKVNSVKKAYKNFVAVDAGFNTLIRPAMYDAYHRVAVANKMDSVPEETYTIVGPICESGDILAKDRRLPKIEKGDYIVVFDTGAYGFVMSSQYNGRPRCAEILVDGDEFYIIRYAEKIGDLISNQIIPEKFLK</sequence>
<dbReference type="Gene3D" id="2.40.37.10">
    <property type="entry name" value="Lyase, Ornithine Decarboxylase, Chain A, domain 1"/>
    <property type="match status" value="1"/>
</dbReference>
<evidence type="ECO:0000256" key="8">
    <source>
        <dbReference type="ARBA" id="ARBA00060643"/>
    </source>
</evidence>
<feature type="binding site" evidence="11">
    <location>
        <position position="273"/>
    </location>
    <ligand>
        <name>substrate</name>
    </ligand>
</feature>
<dbReference type="SUPFAM" id="SSF51419">
    <property type="entry name" value="PLP-binding barrel"/>
    <property type="match status" value="1"/>
</dbReference>
<accession>A0A7C4S543</accession>
<protein>
    <recommendedName>
        <fullName evidence="10 11">Diaminopimelate decarboxylase</fullName>
        <shortName evidence="11">DAP decarboxylase</shortName>
        <shortName evidence="11">DAPDC</shortName>
        <ecNumber evidence="10 11">4.1.1.20</ecNumber>
    </recommendedName>
</protein>
<dbReference type="AlphaFoldDB" id="A0A7C4S543"/>
<dbReference type="CDD" id="cd06828">
    <property type="entry name" value="PLPDE_III_DapDC"/>
    <property type="match status" value="1"/>
</dbReference>
<feature type="binding site" evidence="11">
    <location>
        <position position="308"/>
    </location>
    <ligand>
        <name>substrate</name>
    </ligand>
</feature>
<evidence type="ECO:0000256" key="11">
    <source>
        <dbReference type="HAMAP-Rule" id="MF_02120"/>
    </source>
</evidence>
<dbReference type="FunFam" id="3.20.20.10:FF:000003">
    <property type="entry name" value="Diaminopimelate decarboxylase"/>
    <property type="match status" value="1"/>
</dbReference>
<comment type="subunit">
    <text evidence="11">Homodimer.</text>
</comment>
<evidence type="ECO:0000259" key="14">
    <source>
        <dbReference type="Pfam" id="PF02784"/>
    </source>
</evidence>
<dbReference type="InterPro" id="IPR000183">
    <property type="entry name" value="Orn/DAP/Arg_de-COase"/>
</dbReference>
<keyword evidence="2 11" id="KW-0028">Amino-acid biosynthesis</keyword>
<dbReference type="EMBL" id="DTAK01000013">
    <property type="protein sequence ID" value="HGU59047.1"/>
    <property type="molecule type" value="Genomic_DNA"/>
</dbReference>
<evidence type="ECO:0000313" key="16">
    <source>
        <dbReference type="EMBL" id="HGU59047.1"/>
    </source>
</evidence>
<dbReference type="InterPro" id="IPR022644">
    <property type="entry name" value="De-COase2_N"/>
</dbReference>
<dbReference type="InterPro" id="IPR022653">
    <property type="entry name" value="De-COase2_pyr-phos_BS"/>
</dbReference>
<gene>
    <name evidence="11 16" type="primary">lysA</name>
    <name evidence="17" type="ORF">ENL48_07565</name>
    <name evidence="16" type="ORF">ENT89_02395</name>
    <name evidence="15" type="ORF">ENX77_01395</name>
</gene>
<feature type="binding site" evidence="11">
    <location>
        <begin position="270"/>
        <end position="273"/>
    </location>
    <ligand>
        <name>pyridoxal 5'-phosphate</name>
        <dbReference type="ChEBI" id="CHEBI:597326"/>
    </ligand>
</feature>
<dbReference type="SUPFAM" id="SSF50621">
    <property type="entry name" value="Alanine racemase C-terminal domain-like"/>
    <property type="match status" value="1"/>
</dbReference>
<dbReference type="Pfam" id="PF02784">
    <property type="entry name" value="Orn_Arg_deC_N"/>
    <property type="match status" value="1"/>
</dbReference>
<keyword evidence="4 11" id="KW-0663">Pyridoxal phosphate</keyword>
<evidence type="ECO:0000256" key="3">
    <source>
        <dbReference type="ARBA" id="ARBA00022793"/>
    </source>
</evidence>
<dbReference type="Gene3D" id="3.20.20.10">
    <property type="entry name" value="Alanine racemase"/>
    <property type="match status" value="1"/>
</dbReference>
<evidence type="ECO:0000313" key="17">
    <source>
        <dbReference type="EMBL" id="HHF48948.1"/>
    </source>
</evidence>
<dbReference type="PRINTS" id="PR01179">
    <property type="entry name" value="ODADCRBXLASE"/>
</dbReference>
<dbReference type="UniPathway" id="UPA00034">
    <property type="reaction ID" value="UER00027"/>
</dbReference>
<dbReference type="PANTHER" id="PTHR43727">
    <property type="entry name" value="DIAMINOPIMELATE DECARBOXYLASE"/>
    <property type="match status" value="1"/>
</dbReference>
<evidence type="ECO:0000256" key="10">
    <source>
        <dbReference type="ARBA" id="ARBA00066427"/>
    </source>
</evidence>
<dbReference type="InterPro" id="IPR002986">
    <property type="entry name" value="DAP_deCOOHase_LysA"/>
</dbReference>
<comment type="caution">
    <text evidence="16">The sequence shown here is derived from an EMBL/GenBank/DDBJ whole genome shotgun (WGS) entry which is preliminary data.</text>
</comment>
<evidence type="ECO:0000256" key="2">
    <source>
        <dbReference type="ARBA" id="ARBA00022605"/>
    </source>
</evidence>
<dbReference type="InterPro" id="IPR022657">
    <property type="entry name" value="De-COase2_CS"/>
</dbReference>
<dbReference type="EMBL" id="DTPI01000008">
    <property type="protein sequence ID" value="HGE65776.1"/>
    <property type="molecule type" value="Genomic_DNA"/>
</dbReference>
<dbReference type="GO" id="GO:0008836">
    <property type="term" value="F:diaminopimelate decarboxylase activity"/>
    <property type="evidence" value="ECO:0007669"/>
    <property type="project" value="UniProtKB-UniRule"/>
</dbReference>
<dbReference type="GO" id="GO:0030170">
    <property type="term" value="F:pyridoxal phosphate binding"/>
    <property type="evidence" value="ECO:0007669"/>
    <property type="project" value="UniProtKB-UniRule"/>
</dbReference>
<feature type="binding site" evidence="11">
    <location>
        <position position="312"/>
    </location>
    <ligand>
        <name>substrate</name>
    </ligand>
</feature>
<dbReference type="PANTHER" id="PTHR43727:SF2">
    <property type="entry name" value="GROUP IV DECARBOXYLASE"/>
    <property type="match status" value="1"/>
</dbReference>